<reference evidence="2 3" key="2">
    <citation type="submission" date="2015-10" db="EMBL/GenBank/DDBJ databases">
        <title>Comparative genomics and high-throughput reverse genetic screens identify a new phytobacterial MAMP and an Arabidopsis receptor required for immune elicitation.</title>
        <authorList>
            <person name="Mott G.A."/>
            <person name="Thakur S."/>
            <person name="Wang P.W."/>
            <person name="Desveaux D."/>
            <person name="Guttman D.S."/>
        </authorList>
    </citation>
    <scope>NUCLEOTIDE SEQUENCE [LARGE SCALE GENOMIC DNA]</scope>
    <source>
        <strain evidence="2 3">0788_9</strain>
    </source>
</reference>
<accession>A0A0N0X9E7</accession>
<organism evidence="2 3">
    <name type="scientific">Pseudomonas syringae pv. cilantro</name>
    <dbReference type="NCBI Taxonomy" id="81035"/>
    <lineage>
        <taxon>Bacteria</taxon>
        <taxon>Pseudomonadati</taxon>
        <taxon>Pseudomonadota</taxon>
        <taxon>Gammaproteobacteria</taxon>
        <taxon>Pseudomonadales</taxon>
        <taxon>Pseudomonadaceae</taxon>
        <taxon>Pseudomonas</taxon>
        <taxon>Pseudomonas syringae</taxon>
    </lineage>
</organism>
<dbReference type="Proteomes" id="UP000037891">
    <property type="component" value="Unassembled WGS sequence"/>
</dbReference>
<protein>
    <submittedName>
        <fullName evidence="2">Uncharacterized protein</fullName>
    </submittedName>
</protein>
<reference evidence="2 3" key="1">
    <citation type="submission" date="2015-07" db="EMBL/GenBank/DDBJ databases">
        <authorList>
            <person name="Noorani M."/>
        </authorList>
    </citation>
    <scope>NUCLEOTIDE SEQUENCE [LARGE SCALE GENOMIC DNA]</scope>
    <source>
        <strain evidence="2 3">0788_9</strain>
    </source>
</reference>
<evidence type="ECO:0000256" key="1">
    <source>
        <dbReference type="SAM" id="MobiDB-lite"/>
    </source>
</evidence>
<gene>
    <name evidence="2" type="ORF">ABJ99_3545</name>
</gene>
<feature type="region of interest" description="Disordered" evidence="1">
    <location>
        <begin position="1"/>
        <end position="41"/>
    </location>
</feature>
<evidence type="ECO:0000313" key="3">
    <source>
        <dbReference type="Proteomes" id="UP000037891"/>
    </source>
</evidence>
<evidence type="ECO:0000313" key="2">
    <source>
        <dbReference type="EMBL" id="KPC28388.1"/>
    </source>
</evidence>
<dbReference type="AlphaFoldDB" id="A0A0N0X9E7"/>
<proteinExistence type="predicted"/>
<feature type="compositionally biased region" description="Low complexity" evidence="1">
    <location>
        <begin position="10"/>
        <end position="25"/>
    </location>
</feature>
<comment type="caution">
    <text evidence="2">The sequence shown here is derived from an EMBL/GenBank/DDBJ whole genome shotgun (WGS) entry which is preliminary data.</text>
</comment>
<sequence length="41" mass="4583">MKRAGFRDLQQFQSDSQQFQNSGSSVTGRFGQCMDANNPNV</sequence>
<dbReference type="EMBL" id="LGLN01000065">
    <property type="protein sequence ID" value="KPC28388.1"/>
    <property type="molecule type" value="Genomic_DNA"/>
</dbReference>
<name>A0A0N0X9E7_PSESX</name>